<reference evidence="10" key="1">
    <citation type="submission" date="2003-08" db="EMBL/GenBank/DDBJ databases">
        <authorList>
            <person name="Birren B."/>
            <person name="Nusbaum C."/>
            <person name="Abebe A."/>
            <person name="Abouelleil A."/>
            <person name="Adekoya E."/>
            <person name="Ait-zahra M."/>
            <person name="Allen N."/>
            <person name="Allen T."/>
            <person name="An P."/>
            <person name="Anderson M."/>
            <person name="Anderson S."/>
            <person name="Arachchi H."/>
            <person name="Armbruster J."/>
            <person name="Bachantsang P."/>
            <person name="Baldwin J."/>
            <person name="Barry A."/>
            <person name="Bayul T."/>
            <person name="Blitshsteyn B."/>
            <person name="Bloom T."/>
            <person name="Blye J."/>
            <person name="Boguslavskiy L."/>
            <person name="Borowsky M."/>
            <person name="Boukhgalter B."/>
            <person name="Brunache A."/>
            <person name="Butler J."/>
            <person name="Calixte N."/>
            <person name="Calvo S."/>
            <person name="Camarata J."/>
            <person name="Campo K."/>
            <person name="Chang J."/>
            <person name="Cheshatsang Y."/>
            <person name="Citroen M."/>
            <person name="Collymore A."/>
            <person name="Considine T."/>
            <person name="Cook A."/>
            <person name="Cooke P."/>
            <person name="Corum B."/>
            <person name="Cuomo C."/>
            <person name="David R."/>
            <person name="Dawoe T."/>
            <person name="Degray S."/>
            <person name="Dodge S."/>
            <person name="Dooley K."/>
            <person name="Dorje P."/>
            <person name="Dorjee K."/>
            <person name="Dorris L."/>
            <person name="Duffey N."/>
            <person name="Dupes A."/>
            <person name="Elkins T."/>
            <person name="Engels R."/>
            <person name="Erickson J."/>
            <person name="Farina A."/>
            <person name="Faro S."/>
            <person name="Ferreira P."/>
            <person name="Fischer H."/>
            <person name="Fitzgerald M."/>
            <person name="Foley K."/>
            <person name="Gage D."/>
            <person name="Galagan J."/>
            <person name="Gearin G."/>
            <person name="Gnerre S."/>
            <person name="Gnirke A."/>
            <person name="Goyette A."/>
            <person name="Graham J."/>
            <person name="Grandbois E."/>
            <person name="Gyaltsen K."/>
            <person name="Hafez N."/>
            <person name="Hagopian D."/>
            <person name="Hagos B."/>
            <person name="Hall J."/>
            <person name="Hatcher B."/>
            <person name="Heller A."/>
            <person name="Higgins H."/>
            <person name="Honan T."/>
            <person name="Horn A."/>
            <person name="Houde N."/>
            <person name="Hughes L."/>
            <person name="Hulme W."/>
            <person name="Husby E."/>
            <person name="Iliev I."/>
            <person name="Jaffe D."/>
            <person name="Jones C."/>
            <person name="Kamal M."/>
            <person name="Kamat A."/>
            <person name="Kamvysselis M."/>
            <person name="Karlsson E."/>
            <person name="Kells C."/>
            <person name="Kieu A."/>
            <person name="Kisner P."/>
            <person name="Kodira C."/>
            <person name="Kulbokas E."/>
            <person name="Labutti K."/>
            <person name="Lama D."/>
            <person name="Landers T."/>
            <person name="Leger J."/>
            <person name="Levine S."/>
            <person name="Lewis D."/>
            <person name="Lewis T."/>
            <person name="Lindblad-toh K."/>
            <person name="Liu X."/>
            <person name="Lokyitsang T."/>
            <person name="Lokyitsang Y."/>
            <person name="Lucien O."/>
            <person name="Lui A."/>
            <person name="Ma L.J."/>
            <person name="Mabbitt R."/>
            <person name="Macdonald J."/>
            <person name="Maclean C."/>
            <person name="Major J."/>
            <person name="Manning J."/>
            <person name="Marabella R."/>
            <person name="Maru K."/>
            <person name="Matthews C."/>
            <person name="Mauceli E."/>
            <person name="Mccarthy M."/>
            <person name="Mcdonough S."/>
            <person name="Mcghee T."/>
            <person name="Meldrim J."/>
            <person name="Meneus L."/>
            <person name="Mesirov J."/>
            <person name="Mihalev A."/>
            <person name="Mihova T."/>
            <person name="Mikkelsen T."/>
            <person name="Mlenga V."/>
            <person name="Moru K."/>
            <person name="Mozes J."/>
            <person name="Mulrain L."/>
            <person name="Munson G."/>
            <person name="Naylor J."/>
            <person name="Newes C."/>
            <person name="Nguyen C."/>
            <person name="Nguyen N."/>
            <person name="Nguyen T."/>
            <person name="Nicol R."/>
            <person name="Nielsen C."/>
            <person name="Nizzari M."/>
            <person name="Norbu C."/>
            <person name="Norbu N."/>
            <person name="O'donnell P."/>
            <person name="Okoawo O."/>
            <person name="O'leary S."/>
            <person name="Omotosho B."/>
            <person name="O'neill K."/>
            <person name="Osman S."/>
            <person name="Parker S."/>
            <person name="Perrin D."/>
            <person name="Phunkhang P."/>
            <person name="Piqani B."/>
            <person name="Purcell S."/>
            <person name="Rachupka T."/>
            <person name="Ramasamy U."/>
            <person name="Rameau R."/>
            <person name="Ray V."/>
            <person name="Raymond C."/>
            <person name="Retta R."/>
            <person name="Richardson S."/>
            <person name="Rise C."/>
            <person name="Rodriguez J."/>
            <person name="Rogers J."/>
            <person name="Rogov P."/>
            <person name="Rutman M."/>
            <person name="Schupbach R."/>
            <person name="Seaman C."/>
            <person name="Settipalli S."/>
            <person name="Sharpe T."/>
            <person name="Sheridan J."/>
            <person name="Sherpa N."/>
            <person name="Shi J."/>
            <person name="Smirnov S."/>
            <person name="Smith C."/>
            <person name="Sougnez C."/>
            <person name="Spencer B."/>
            <person name="Stalker J."/>
            <person name="Stange-thomann N."/>
            <person name="Stavropoulos S."/>
            <person name="Stetson K."/>
            <person name="Stone C."/>
            <person name="Stone S."/>
            <person name="Stubbs M."/>
            <person name="Talamas J."/>
            <person name="Tchuinga P."/>
            <person name="Tenzing P."/>
            <person name="Tesfaye S."/>
            <person name="Theodore J."/>
            <person name="Thoulutsang Y."/>
            <person name="Topham K."/>
            <person name="Towey S."/>
            <person name="Tsamla T."/>
            <person name="Tsomo N."/>
            <person name="Vallee D."/>
            <person name="Vassiliev H."/>
            <person name="Venkataraman V."/>
            <person name="Vinson J."/>
            <person name="Vo A."/>
            <person name="Wade C."/>
            <person name="Wang S."/>
            <person name="Wangchuk T."/>
            <person name="Wangdi T."/>
            <person name="Whittaker C."/>
            <person name="Wilkinson J."/>
            <person name="Wu Y."/>
            <person name="Wyman D."/>
            <person name="Yadav S."/>
            <person name="Yang S."/>
            <person name="Yang X."/>
            <person name="Yeager S."/>
            <person name="Yee E."/>
            <person name="Young G."/>
            <person name="Zainoun J."/>
            <person name="Zembeck L."/>
            <person name="Zimmer A."/>
            <person name="Zody M."/>
            <person name="Lander E."/>
        </authorList>
    </citation>
    <scope>NUCLEOTIDE SEQUENCE [LARGE SCALE GENOMIC DNA]</scope>
</reference>
<accession>H2ZAE8</accession>
<dbReference type="GeneTree" id="ENSGT00530000064718"/>
<organism evidence="9 10">
    <name type="scientific">Ciona savignyi</name>
    <name type="common">Pacific transparent sea squirt</name>
    <dbReference type="NCBI Taxonomy" id="51511"/>
    <lineage>
        <taxon>Eukaryota</taxon>
        <taxon>Metazoa</taxon>
        <taxon>Chordata</taxon>
        <taxon>Tunicata</taxon>
        <taxon>Ascidiacea</taxon>
        <taxon>Phlebobranchia</taxon>
        <taxon>Cionidae</taxon>
        <taxon>Ciona</taxon>
    </lineage>
</organism>
<reference evidence="9" key="3">
    <citation type="submission" date="2025-09" db="UniProtKB">
        <authorList>
            <consortium name="Ensembl"/>
        </authorList>
    </citation>
    <scope>IDENTIFICATION</scope>
</reference>
<name>H2ZAE8_CIOSA</name>
<dbReference type="AlphaFoldDB" id="H2ZAE8"/>
<dbReference type="InterPro" id="IPR000971">
    <property type="entry name" value="Globin"/>
</dbReference>
<evidence type="ECO:0000256" key="2">
    <source>
        <dbReference type="ARBA" id="ARBA00022448"/>
    </source>
</evidence>
<feature type="domain" description="Globin" evidence="8">
    <location>
        <begin position="2"/>
        <end position="155"/>
    </location>
</feature>
<dbReference type="GO" id="GO:0019825">
    <property type="term" value="F:oxygen binding"/>
    <property type="evidence" value="ECO:0007669"/>
    <property type="project" value="InterPro"/>
</dbReference>
<protein>
    <recommendedName>
        <fullName evidence="8">Globin domain-containing protein</fullName>
    </recommendedName>
</protein>
<dbReference type="PANTHER" id="PTHR46458:SF1">
    <property type="entry name" value="GEO09476P1"/>
    <property type="match status" value="1"/>
</dbReference>
<sequence length="156" mass="17467">MEMNAQEIQDVRDSWKRLCADGEKTVGLMLMQKLFNTYPESIKVFSRLGITNKAIITIDDLSTNSAASRHAESLTSRIGTLVDLMHNTHEFKECSTEVGEIHIKYGVTAEHVDILGNVLLSVICDSQGLSKSSDLYLCWTKTWEGIAKYVKIGLQQ</sequence>
<dbReference type="CDD" id="cd01040">
    <property type="entry name" value="Mb-like"/>
    <property type="match status" value="1"/>
</dbReference>
<evidence type="ECO:0000256" key="3">
    <source>
        <dbReference type="ARBA" id="ARBA00022617"/>
    </source>
</evidence>
<dbReference type="SUPFAM" id="SSF46458">
    <property type="entry name" value="Globin-like"/>
    <property type="match status" value="1"/>
</dbReference>
<keyword evidence="10" id="KW-1185">Reference proteome</keyword>
<dbReference type="Proteomes" id="UP000007875">
    <property type="component" value="Unassembled WGS sequence"/>
</dbReference>
<keyword evidence="5" id="KW-0479">Metal-binding</keyword>
<dbReference type="Gene3D" id="1.10.490.10">
    <property type="entry name" value="Globins"/>
    <property type="match status" value="1"/>
</dbReference>
<dbReference type="InterPro" id="IPR012292">
    <property type="entry name" value="Globin/Proto"/>
</dbReference>
<comment type="similarity">
    <text evidence="1 7">Belongs to the globin family.</text>
</comment>
<evidence type="ECO:0000259" key="8">
    <source>
        <dbReference type="PROSITE" id="PS01033"/>
    </source>
</evidence>
<keyword evidence="6" id="KW-0408">Iron</keyword>
<evidence type="ECO:0000256" key="4">
    <source>
        <dbReference type="ARBA" id="ARBA00022621"/>
    </source>
</evidence>
<proteinExistence type="inferred from homology"/>
<keyword evidence="3 7" id="KW-0349">Heme</keyword>
<dbReference type="PROSITE" id="PS01033">
    <property type="entry name" value="GLOBIN"/>
    <property type="match status" value="1"/>
</dbReference>
<dbReference type="GO" id="GO:0005344">
    <property type="term" value="F:oxygen carrier activity"/>
    <property type="evidence" value="ECO:0007669"/>
    <property type="project" value="UniProtKB-KW"/>
</dbReference>
<dbReference type="Ensembl" id="ENSCSAVT00000014729.1">
    <property type="protein sequence ID" value="ENSCSAVP00000014563.1"/>
    <property type="gene ID" value="ENSCSAVG00000008519.1"/>
</dbReference>
<dbReference type="OMA" id="WIRESWN"/>
<dbReference type="GO" id="GO:0020037">
    <property type="term" value="F:heme binding"/>
    <property type="evidence" value="ECO:0007669"/>
    <property type="project" value="InterPro"/>
</dbReference>
<dbReference type="InterPro" id="IPR050532">
    <property type="entry name" value="Globin-like_OT"/>
</dbReference>
<reference evidence="9" key="2">
    <citation type="submission" date="2025-08" db="UniProtKB">
        <authorList>
            <consortium name="Ensembl"/>
        </authorList>
    </citation>
    <scope>IDENTIFICATION</scope>
</reference>
<evidence type="ECO:0000256" key="6">
    <source>
        <dbReference type="ARBA" id="ARBA00023004"/>
    </source>
</evidence>
<evidence type="ECO:0000256" key="7">
    <source>
        <dbReference type="RuleBase" id="RU000356"/>
    </source>
</evidence>
<dbReference type="HOGENOM" id="CLU_003827_13_4_1"/>
<keyword evidence="2 7" id="KW-0813">Transport</keyword>
<dbReference type="PANTHER" id="PTHR46458">
    <property type="entry name" value="BLR2807 PROTEIN"/>
    <property type="match status" value="1"/>
</dbReference>
<dbReference type="GO" id="GO:0046872">
    <property type="term" value="F:metal ion binding"/>
    <property type="evidence" value="ECO:0007669"/>
    <property type="project" value="UniProtKB-KW"/>
</dbReference>
<dbReference type="InterPro" id="IPR044399">
    <property type="entry name" value="Mb-like_M"/>
</dbReference>
<evidence type="ECO:0000256" key="1">
    <source>
        <dbReference type="ARBA" id="ARBA00008705"/>
    </source>
</evidence>
<evidence type="ECO:0000313" key="9">
    <source>
        <dbReference type="Ensembl" id="ENSCSAVP00000014563.1"/>
    </source>
</evidence>
<dbReference type="InParanoid" id="H2ZAE8"/>
<evidence type="ECO:0000256" key="5">
    <source>
        <dbReference type="ARBA" id="ARBA00022723"/>
    </source>
</evidence>
<keyword evidence="4 7" id="KW-0561">Oxygen transport</keyword>
<evidence type="ECO:0000313" key="10">
    <source>
        <dbReference type="Proteomes" id="UP000007875"/>
    </source>
</evidence>
<dbReference type="Pfam" id="PF00042">
    <property type="entry name" value="Globin"/>
    <property type="match status" value="1"/>
</dbReference>
<dbReference type="InterPro" id="IPR009050">
    <property type="entry name" value="Globin-like_sf"/>
</dbReference>